<dbReference type="GO" id="GO:0005634">
    <property type="term" value="C:nucleus"/>
    <property type="evidence" value="ECO:0007669"/>
    <property type="project" value="UniProtKB-ARBA"/>
</dbReference>
<keyword evidence="2" id="KW-0548">Nucleotidyltransferase</keyword>
<dbReference type="GO" id="GO:0016787">
    <property type="term" value="F:hydrolase activity"/>
    <property type="evidence" value="ECO:0007669"/>
    <property type="project" value="UniProtKB-KW"/>
</dbReference>
<keyword evidence="6" id="KW-0695">RNA-directed DNA polymerase</keyword>
<dbReference type="PANTHER" id="PTHR37984">
    <property type="entry name" value="PROTEIN CBG26694"/>
    <property type="match status" value="1"/>
</dbReference>
<dbReference type="Gene3D" id="1.10.340.70">
    <property type="match status" value="1"/>
</dbReference>
<organism evidence="11 12">
    <name type="scientific">Vairimorpha necatrix</name>
    <dbReference type="NCBI Taxonomy" id="6039"/>
    <lineage>
        <taxon>Eukaryota</taxon>
        <taxon>Fungi</taxon>
        <taxon>Fungi incertae sedis</taxon>
        <taxon>Microsporidia</taxon>
        <taxon>Nosematidae</taxon>
        <taxon>Vairimorpha</taxon>
    </lineage>
</organism>
<dbReference type="Pfam" id="PF00078">
    <property type="entry name" value="RVT_1"/>
    <property type="match status" value="1"/>
</dbReference>
<evidence type="ECO:0000259" key="10">
    <source>
        <dbReference type="PROSITE" id="PS50994"/>
    </source>
</evidence>
<dbReference type="GO" id="GO:0015074">
    <property type="term" value="P:DNA integration"/>
    <property type="evidence" value="ECO:0007669"/>
    <property type="project" value="InterPro"/>
</dbReference>
<dbReference type="InterPro" id="IPR036397">
    <property type="entry name" value="RNaseH_sf"/>
</dbReference>
<dbReference type="GO" id="GO:0004519">
    <property type="term" value="F:endonuclease activity"/>
    <property type="evidence" value="ECO:0007669"/>
    <property type="project" value="UniProtKB-KW"/>
</dbReference>
<dbReference type="GO" id="GO:0003676">
    <property type="term" value="F:nucleic acid binding"/>
    <property type="evidence" value="ECO:0007669"/>
    <property type="project" value="InterPro"/>
</dbReference>
<dbReference type="GeneID" id="90541853"/>
<dbReference type="InterPro" id="IPR041588">
    <property type="entry name" value="Integrase_H2C2"/>
</dbReference>
<evidence type="ECO:0000259" key="9">
    <source>
        <dbReference type="PROSITE" id="PS50878"/>
    </source>
</evidence>
<feature type="domain" description="Integrase catalytic" evidence="10">
    <location>
        <begin position="672"/>
        <end position="826"/>
    </location>
</feature>
<keyword evidence="7" id="KW-0863">Zinc-finger</keyword>
<dbReference type="InterPro" id="IPR000477">
    <property type="entry name" value="RT_dom"/>
</dbReference>
<dbReference type="Pfam" id="PF17917">
    <property type="entry name" value="RT_RNaseH"/>
    <property type="match status" value="1"/>
</dbReference>
<evidence type="ECO:0000256" key="5">
    <source>
        <dbReference type="ARBA" id="ARBA00022801"/>
    </source>
</evidence>
<dbReference type="Gene3D" id="3.30.70.270">
    <property type="match status" value="1"/>
</dbReference>
<dbReference type="Pfam" id="PF17921">
    <property type="entry name" value="Integrase_H2C2"/>
    <property type="match status" value="1"/>
</dbReference>
<dbReference type="GO" id="GO:0008270">
    <property type="term" value="F:zinc ion binding"/>
    <property type="evidence" value="ECO:0007669"/>
    <property type="project" value="UniProtKB-KW"/>
</dbReference>
<dbReference type="Gene3D" id="3.30.420.10">
    <property type="entry name" value="Ribonuclease H-like superfamily/Ribonuclease H"/>
    <property type="match status" value="1"/>
</dbReference>
<dbReference type="InterPro" id="IPR001584">
    <property type="entry name" value="Integrase_cat-core"/>
</dbReference>
<proteinExistence type="predicted"/>
<feature type="domain" description="CCHC-type" evidence="8">
    <location>
        <begin position="88"/>
        <end position="102"/>
    </location>
</feature>
<evidence type="ECO:0000256" key="4">
    <source>
        <dbReference type="ARBA" id="ARBA00022759"/>
    </source>
</evidence>
<keyword evidence="7" id="KW-0862">Zinc</keyword>
<keyword evidence="1" id="KW-0808">Transferase</keyword>
<evidence type="ECO:0000256" key="6">
    <source>
        <dbReference type="ARBA" id="ARBA00022918"/>
    </source>
</evidence>
<dbReference type="InterPro" id="IPR012337">
    <property type="entry name" value="RNaseH-like_sf"/>
</dbReference>
<feature type="domain" description="Reverse transcriptase" evidence="9">
    <location>
        <begin position="222"/>
        <end position="400"/>
    </location>
</feature>
<keyword evidence="4" id="KW-0255">Endonuclease</keyword>
<keyword evidence="7" id="KW-0479">Metal-binding</keyword>
<dbReference type="PROSITE" id="PS50878">
    <property type="entry name" value="RT_POL"/>
    <property type="match status" value="1"/>
</dbReference>
<evidence type="ECO:0000256" key="7">
    <source>
        <dbReference type="PROSITE-ProRule" id="PRU00047"/>
    </source>
</evidence>
<sequence length="1022" mass="121849">MSDYDFEKNVKKEIFDLGTDELKEFMVKNIKIGDHWKVMETKLEELVKVQEEKDMRLRMIEEVTKMVAEEIRNISREERIFEKRRTMRCYNCSRMGHKSQMCYYRYRNVKNKDECESIKEEGSSSCGERTYRNTWDAKRQKKQEWKTRNKRCYDEVEKNGLTLEDMRKRFRNVIDNEEEKIRYCKIEKCRIRTEEGKKVVRKGQQVPQAHKEELRKYIQRLETRNVIRRSTSEWRNPIKALIKPDGSIRLVSNLMALNDLVEKDPYELVNIRDIIRNTQGSKFFSVIGLKEAFYGIEIEEQDKHKAAFEYDKIVYEWNSMVMGFKNSPQIMQRIMNKIFEKHLGGKIEVYMDDIVIHAKTRKEHDKLFVEAMKLLERNNMRINSKKIQFLGLSGWFRGFIKNYAEKTLYMTECLKGKCKVLNWTDDLNKEFENMKETLRSMSKLKIQYMNGRSTHQKNDKEEWVPVQWASKKFTPTETRYGISEKEMYAIYRGIKKFEYELRGRKFKIETDHKALAEIRRKPCFNNNRINRWIEKIQEFDFEIDNRKPEHMVVADALSRIHEEVDPRKEMIKKRSERQIEGKWLKHVETIDGKEYWNFDSGRKALIPKIKERNELMRRYHEEHGHRGLGSMYYAMKFDYYWPGIKEDIGKMIKRCEECQIYNRKKSGGCDFVATSRYLEKVALDLIDFRDKGKYVLVAIDYYTRIAWGCVLYDKKRSSVAQFIENLCRNGRRPKEIITDNGKEFDNVDFKDLCRKLDITHNRASVESHRSNGGVERVIGTLRDLILKMSKETASFEDIVMESFKIYYNSYHEGIRSTPNEAVKDNTGKVMILNGPEGDYSKRFVRRYRERFIEGQLVRIAKKENIKGCNKYQKGRFLDEGIIMVICPGTRMLSYSRAFDKCKKLVTMNVENFVTDFERGLGNGGHRKFKNDSNYNLVFKKILRLAFVPRRDVPVFYEDIKKFIQDNSITTTANFQLYFENNCLVSHVTREDNGGRAVANINFWNVFDSLKNEIPRTSNNAER</sequence>
<dbReference type="Gene3D" id="3.10.10.10">
    <property type="entry name" value="HIV Type 1 Reverse Transcriptase, subunit A, domain 1"/>
    <property type="match status" value="1"/>
</dbReference>
<dbReference type="PROSITE" id="PS50158">
    <property type="entry name" value="ZF_CCHC"/>
    <property type="match status" value="1"/>
</dbReference>
<evidence type="ECO:0000259" key="8">
    <source>
        <dbReference type="PROSITE" id="PS50158"/>
    </source>
</evidence>
<gene>
    <name evidence="11" type="ORF">VNE69_07097</name>
</gene>
<reference evidence="11" key="1">
    <citation type="journal article" date="2024" name="BMC Genomics">
        <title>Functional annotation of a divergent genome using sequence and structure-based similarity.</title>
        <authorList>
            <person name="Svedberg D."/>
            <person name="Winiger R.R."/>
            <person name="Berg A."/>
            <person name="Sharma H."/>
            <person name="Tellgren-Roth C."/>
            <person name="Debrunner-Vossbrinck B.A."/>
            <person name="Vossbrinck C.R."/>
            <person name="Barandun J."/>
        </authorList>
    </citation>
    <scope>NUCLEOTIDE SEQUENCE</scope>
    <source>
        <strain evidence="11">Illinois isolate</strain>
    </source>
</reference>
<dbReference type="InterPro" id="IPR043128">
    <property type="entry name" value="Rev_trsase/Diguanyl_cyclase"/>
</dbReference>
<dbReference type="KEGG" id="vnx:VNE69_07097"/>
<dbReference type="InterPro" id="IPR050951">
    <property type="entry name" value="Retrovirus_Pol_polyprotein"/>
</dbReference>
<evidence type="ECO:0000256" key="2">
    <source>
        <dbReference type="ARBA" id="ARBA00022695"/>
    </source>
</evidence>
<dbReference type="PANTHER" id="PTHR37984:SF5">
    <property type="entry name" value="PROTEIN NYNRIN-LIKE"/>
    <property type="match status" value="1"/>
</dbReference>
<dbReference type="Pfam" id="PF00665">
    <property type="entry name" value="rve"/>
    <property type="match status" value="1"/>
</dbReference>
<evidence type="ECO:0000256" key="1">
    <source>
        <dbReference type="ARBA" id="ARBA00022679"/>
    </source>
</evidence>
<name>A0AAX4JDU4_9MICR</name>
<accession>A0AAX4JDU4</accession>
<protein>
    <submittedName>
        <fullName evidence="11">Integrase-like, catalytic domain-containing protein</fullName>
    </submittedName>
</protein>
<dbReference type="AlphaFoldDB" id="A0AAX4JDU4"/>
<dbReference type="InterPro" id="IPR041373">
    <property type="entry name" value="RT_RNaseH"/>
</dbReference>
<keyword evidence="12" id="KW-1185">Reference proteome</keyword>
<dbReference type="InterPro" id="IPR043502">
    <property type="entry name" value="DNA/RNA_pol_sf"/>
</dbReference>
<dbReference type="CDD" id="cd01647">
    <property type="entry name" value="RT_LTR"/>
    <property type="match status" value="1"/>
</dbReference>
<evidence type="ECO:0000256" key="3">
    <source>
        <dbReference type="ARBA" id="ARBA00022722"/>
    </source>
</evidence>
<keyword evidence="5" id="KW-0378">Hydrolase</keyword>
<dbReference type="SUPFAM" id="SSF56672">
    <property type="entry name" value="DNA/RNA polymerases"/>
    <property type="match status" value="1"/>
</dbReference>
<evidence type="ECO:0000313" key="11">
    <source>
        <dbReference type="EMBL" id="WUR04028.1"/>
    </source>
</evidence>
<dbReference type="InterPro" id="IPR001878">
    <property type="entry name" value="Znf_CCHC"/>
</dbReference>
<dbReference type="EMBL" id="CP142732">
    <property type="protein sequence ID" value="WUR04028.1"/>
    <property type="molecule type" value="Genomic_DNA"/>
</dbReference>
<dbReference type="Proteomes" id="UP001334084">
    <property type="component" value="Chromosome 7"/>
</dbReference>
<dbReference type="PROSITE" id="PS50994">
    <property type="entry name" value="INTEGRASE"/>
    <property type="match status" value="1"/>
</dbReference>
<keyword evidence="3" id="KW-0540">Nuclease</keyword>
<dbReference type="SUPFAM" id="SSF53098">
    <property type="entry name" value="Ribonuclease H-like"/>
    <property type="match status" value="1"/>
</dbReference>
<dbReference type="CDD" id="cd09274">
    <property type="entry name" value="RNase_HI_RT_Ty3"/>
    <property type="match status" value="1"/>
</dbReference>
<evidence type="ECO:0000313" key="12">
    <source>
        <dbReference type="Proteomes" id="UP001334084"/>
    </source>
</evidence>
<dbReference type="GO" id="GO:0003964">
    <property type="term" value="F:RNA-directed DNA polymerase activity"/>
    <property type="evidence" value="ECO:0007669"/>
    <property type="project" value="UniProtKB-KW"/>
</dbReference>
<dbReference type="RefSeq" id="XP_065330173.1">
    <property type="nucleotide sequence ID" value="XM_065474101.1"/>
</dbReference>